<keyword evidence="1" id="KW-0812">Transmembrane</keyword>
<protein>
    <submittedName>
        <fullName evidence="2">Uncharacterized protein</fullName>
    </submittedName>
</protein>
<dbReference type="AlphaFoldDB" id="F2NC49"/>
<dbReference type="eggNOG" id="ENOG5033I5Z">
    <property type="taxonomic scope" value="Bacteria"/>
</dbReference>
<dbReference type="Proteomes" id="UP000000483">
    <property type="component" value="Chromosome"/>
</dbReference>
<evidence type="ECO:0000313" key="3">
    <source>
        <dbReference type="Proteomes" id="UP000000483"/>
    </source>
</evidence>
<dbReference type="EMBL" id="CP002629">
    <property type="protein sequence ID" value="AEB08844.1"/>
    <property type="molecule type" value="Genomic_DNA"/>
</dbReference>
<keyword evidence="3" id="KW-1185">Reference proteome</keyword>
<dbReference type="HOGENOM" id="CLU_188211_1_0_7"/>
<organism evidence="2 3">
    <name type="scientific">Desulfobacca acetoxidans (strain ATCC 700848 / DSM 11109 / ASRB2)</name>
    <dbReference type="NCBI Taxonomy" id="880072"/>
    <lineage>
        <taxon>Bacteria</taxon>
        <taxon>Pseudomonadati</taxon>
        <taxon>Thermodesulfobacteriota</taxon>
        <taxon>Desulfobaccia</taxon>
        <taxon>Desulfobaccales</taxon>
        <taxon>Desulfobaccaceae</taxon>
        <taxon>Desulfobacca</taxon>
    </lineage>
</organism>
<keyword evidence="1" id="KW-1133">Transmembrane helix</keyword>
<evidence type="ECO:0000313" key="2">
    <source>
        <dbReference type="EMBL" id="AEB08844.1"/>
    </source>
</evidence>
<proteinExistence type="predicted"/>
<feature type="transmembrane region" description="Helical" evidence="1">
    <location>
        <begin position="38"/>
        <end position="57"/>
    </location>
</feature>
<accession>F2NC49</accession>
<dbReference type="STRING" id="880072.Desac_0977"/>
<sequence length="58" mass="6374">MLQASLKEKRSAAKTAMLCSMGALAVTGFMRGRGARTLHLWAAAALIGFSIWHHNLYR</sequence>
<name>F2NC49_DESAR</name>
<reference evidence="2 3" key="1">
    <citation type="journal article" date="2011" name="Stand. Genomic Sci.">
        <title>Complete genome sequence of the acetate-degrading sulfate reducer Desulfobacca acetoxidans type strain (ASRB2).</title>
        <authorList>
            <person name="Goker M."/>
            <person name="Teshima H."/>
            <person name="Lapidus A."/>
            <person name="Nolan M."/>
            <person name="Lucas S."/>
            <person name="Hammon N."/>
            <person name="Deshpande S."/>
            <person name="Cheng J.F."/>
            <person name="Tapia R."/>
            <person name="Han C."/>
            <person name="Goodwin L."/>
            <person name="Pitluck S."/>
            <person name="Huntemann M."/>
            <person name="Liolios K."/>
            <person name="Ivanova N."/>
            <person name="Pagani I."/>
            <person name="Mavromatis K."/>
            <person name="Ovchinikova G."/>
            <person name="Pati A."/>
            <person name="Chen A."/>
            <person name="Palaniappan K."/>
            <person name="Land M."/>
            <person name="Hauser L."/>
            <person name="Brambilla E.M."/>
            <person name="Rohde M."/>
            <person name="Spring S."/>
            <person name="Detter J.C."/>
            <person name="Woyke T."/>
            <person name="Bristow J."/>
            <person name="Eisen J.A."/>
            <person name="Markowitz V."/>
            <person name="Hugenholtz P."/>
            <person name="Kyrpides N.C."/>
            <person name="Klenk H.P."/>
        </authorList>
    </citation>
    <scope>NUCLEOTIDE SEQUENCE [LARGE SCALE GENOMIC DNA]</scope>
    <source>
        <strain evidence="3">ATCC 700848 / DSM 11109 / ASRB2</strain>
    </source>
</reference>
<evidence type="ECO:0000256" key="1">
    <source>
        <dbReference type="SAM" id="Phobius"/>
    </source>
</evidence>
<keyword evidence="1" id="KW-0472">Membrane</keyword>
<gene>
    <name evidence="2" type="ordered locus">Desac_0977</name>
</gene>
<dbReference type="RefSeq" id="WP_013705957.1">
    <property type="nucleotide sequence ID" value="NC_015388.1"/>
</dbReference>
<dbReference type="KEGG" id="dao:Desac_0977"/>
<reference evidence="3" key="2">
    <citation type="submission" date="2011-03" db="EMBL/GenBank/DDBJ databases">
        <title>The complete genome of Desulfobacca acetoxidans DSM 11109.</title>
        <authorList>
            <consortium name="US DOE Joint Genome Institute (JGI-PGF)"/>
            <person name="Lucas S."/>
            <person name="Copeland A."/>
            <person name="Lapidus A."/>
            <person name="Bruce D."/>
            <person name="Goodwin L."/>
            <person name="Pitluck S."/>
            <person name="Peters L."/>
            <person name="Kyrpides N."/>
            <person name="Mavromatis K."/>
            <person name="Ivanova N."/>
            <person name="Ovchinnikova G."/>
            <person name="Teshima H."/>
            <person name="Detter J.C."/>
            <person name="Han C."/>
            <person name="Land M."/>
            <person name="Hauser L."/>
            <person name="Markowitz V."/>
            <person name="Cheng J.-F."/>
            <person name="Hugenholtz P."/>
            <person name="Woyke T."/>
            <person name="Wu D."/>
            <person name="Spring S."/>
            <person name="Schueler E."/>
            <person name="Brambilla E."/>
            <person name="Klenk H.-P."/>
            <person name="Eisen J.A."/>
        </authorList>
    </citation>
    <scope>NUCLEOTIDE SEQUENCE [LARGE SCALE GENOMIC DNA]</scope>
    <source>
        <strain evidence="3">ATCC 700848 / DSM 11109 / ASRB2</strain>
    </source>
</reference>